<keyword evidence="3" id="KW-0963">Cytoplasm</keyword>
<protein>
    <recommendedName>
        <fullName evidence="2 3">Segregation and condensation protein A</fullName>
    </recommendedName>
</protein>
<dbReference type="AlphaFoldDB" id="A0A0R2FY60"/>
<reference evidence="5 6" key="1">
    <citation type="journal article" date="2015" name="Genome Announc.">
        <title>Expanding the biotechnology potential of lactobacilli through comparative genomics of 213 strains and associated genera.</title>
        <authorList>
            <person name="Sun Z."/>
            <person name="Harris H.M."/>
            <person name="McCann A."/>
            <person name="Guo C."/>
            <person name="Argimon S."/>
            <person name="Zhang W."/>
            <person name="Yang X."/>
            <person name="Jeffery I.B."/>
            <person name="Cooney J.C."/>
            <person name="Kagawa T.F."/>
            <person name="Liu W."/>
            <person name="Song Y."/>
            <person name="Salvetti E."/>
            <person name="Wrobel A."/>
            <person name="Rasinkangas P."/>
            <person name="Parkhill J."/>
            <person name="Rea M.C."/>
            <person name="O'Sullivan O."/>
            <person name="Ritari J."/>
            <person name="Douillard F.P."/>
            <person name="Paul Ross R."/>
            <person name="Yang R."/>
            <person name="Briner A.E."/>
            <person name="Felis G.E."/>
            <person name="de Vos W.M."/>
            <person name="Barrangou R."/>
            <person name="Klaenhammer T.R."/>
            <person name="Caufield P.W."/>
            <person name="Cui Y."/>
            <person name="Zhang H."/>
            <person name="O'Toole P.W."/>
        </authorList>
    </citation>
    <scope>NUCLEOTIDE SEQUENCE [LARGE SCALE GENOMIC DNA]</scope>
    <source>
        <strain evidence="5 6">DSM 20190</strain>
    </source>
</reference>
<organism evidence="5 6">
    <name type="scientific">Weissella halotolerans DSM 20190</name>
    <dbReference type="NCBI Taxonomy" id="1123500"/>
    <lineage>
        <taxon>Bacteria</taxon>
        <taxon>Bacillati</taxon>
        <taxon>Bacillota</taxon>
        <taxon>Bacilli</taxon>
        <taxon>Lactobacillales</taxon>
        <taxon>Lactobacillaceae</taxon>
        <taxon>Weissella</taxon>
    </lineage>
</organism>
<evidence type="ECO:0000256" key="3">
    <source>
        <dbReference type="HAMAP-Rule" id="MF_01805"/>
    </source>
</evidence>
<dbReference type="PANTHER" id="PTHR33969:SF2">
    <property type="entry name" value="SEGREGATION AND CONDENSATION PROTEIN A"/>
    <property type="match status" value="1"/>
</dbReference>
<dbReference type="GO" id="GO:0006260">
    <property type="term" value="P:DNA replication"/>
    <property type="evidence" value="ECO:0007669"/>
    <property type="project" value="UniProtKB-UniRule"/>
</dbReference>
<keyword evidence="1 3" id="KW-0159">Chromosome partition</keyword>
<name>A0A0R2FY60_9LACO</name>
<dbReference type="eggNOG" id="COG1354">
    <property type="taxonomic scope" value="Bacteria"/>
</dbReference>
<comment type="subunit">
    <text evidence="3">Component of a cohesin-like complex composed of ScpA, ScpB and the Smc homodimer, in which ScpA and ScpB bind to the head domain of Smc. The presence of the three proteins is required for the association of the complex with DNA.</text>
</comment>
<evidence type="ECO:0000313" key="5">
    <source>
        <dbReference type="EMBL" id="KRN33377.1"/>
    </source>
</evidence>
<proteinExistence type="inferred from homology"/>
<dbReference type="Pfam" id="PF02616">
    <property type="entry name" value="SMC_ScpA"/>
    <property type="match status" value="1"/>
</dbReference>
<dbReference type="Gene3D" id="6.10.250.2410">
    <property type="match status" value="1"/>
</dbReference>
<dbReference type="InterPro" id="IPR003768">
    <property type="entry name" value="ScpA"/>
</dbReference>
<keyword evidence="4" id="KW-0175">Coiled coil</keyword>
<comment type="caution">
    <text evidence="5">The sequence shown here is derived from an EMBL/GenBank/DDBJ whole genome shotgun (WGS) entry which is preliminary data.</text>
</comment>
<keyword evidence="3" id="KW-0132">Cell division</keyword>
<gene>
    <name evidence="3" type="primary">scpA</name>
    <name evidence="5" type="ORF">IV68_GL000175</name>
</gene>
<dbReference type="InterPro" id="IPR023093">
    <property type="entry name" value="ScpA-like_C"/>
</dbReference>
<comment type="similarity">
    <text evidence="3">Belongs to the ScpA family.</text>
</comment>
<keyword evidence="3" id="KW-0131">Cell cycle</keyword>
<dbReference type="Proteomes" id="UP000051296">
    <property type="component" value="Unassembled WGS sequence"/>
</dbReference>
<sequence>MASTVTYHLADFDGPLDLLLHLIKTSEVDIFDIPIVLITQQYLAFLQAEQERNLDIAGEFLVMAATLMSIKATYLIPKNDNVDLDEDLADYVDEPDPRVDLVNQLLEYQKYQQAAAELREREEERQLQFSRLPMSPPADIEKAPLPAGVALSDLQTAFAKMIRRRQLTEPAARTMVAEQWSLQVQMGDIMQKVRERGRMTFADFFDPQDNREKMVTTFLGMLELVRHQCLLIEQADAFGTINVQSGPRPYETIDFSEDKNENG</sequence>
<dbReference type="GO" id="GO:0005737">
    <property type="term" value="C:cytoplasm"/>
    <property type="evidence" value="ECO:0007669"/>
    <property type="project" value="UniProtKB-SubCell"/>
</dbReference>
<dbReference type="GO" id="GO:0007059">
    <property type="term" value="P:chromosome segregation"/>
    <property type="evidence" value="ECO:0007669"/>
    <property type="project" value="UniProtKB-UniRule"/>
</dbReference>
<dbReference type="STRING" id="1123500.GCA_000420365_00328"/>
<evidence type="ECO:0000256" key="1">
    <source>
        <dbReference type="ARBA" id="ARBA00022829"/>
    </source>
</evidence>
<accession>A0A0R2FY60</accession>
<dbReference type="FunCoup" id="A0A0R2FY60">
    <property type="interactions" value="253"/>
</dbReference>
<dbReference type="InParanoid" id="A0A0R2FY60"/>
<keyword evidence="6" id="KW-1185">Reference proteome</keyword>
<evidence type="ECO:0000313" key="6">
    <source>
        <dbReference type="Proteomes" id="UP000051296"/>
    </source>
</evidence>
<dbReference type="Gene3D" id="1.10.10.580">
    <property type="entry name" value="Structural maintenance of chromosome 1. Chain E"/>
    <property type="match status" value="1"/>
</dbReference>
<dbReference type="GO" id="GO:0051301">
    <property type="term" value="P:cell division"/>
    <property type="evidence" value="ECO:0007669"/>
    <property type="project" value="UniProtKB-KW"/>
</dbReference>
<comment type="function">
    <text evidence="3">Participates in chromosomal partition during cell division. May act via the formation of a condensin-like complex containing Smc and ScpB that pull DNA away from mid-cell into both cell halves.</text>
</comment>
<dbReference type="PATRIC" id="fig|1123500.6.peg.173"/>
<dbReference type="EMBL" id="JQAX01000001">
    <property type="protein sequence ID" value="KRN33377.1"/>
    <property type="molecule type" value="Genomic_DNA"/>
</dbReference>
<dbReference type="PANTHER" id="PTHR33969">
    <property type="entry name" value="SEGREGATION AND CONDENSATION PROTEIN A"/>
    <property type="match status" value="1"/>
</dbReference>
<evidence type="ECO:0000256" key="4">
    <source>
        <dbReference type="SAM" id="Coils"/>
    </source>
</evidence>
<comment type="subcellular location">
    <subcellularLocation>
        <location evidence="3">Cytoplasm</location>
    </subcellularLocation>
    <text evidence="3">Associated with two foci at the outer edges of the nucleoid region in young cells, and at four foci within both cell halves in older cells.</text>
</comment>
<evidence type="ECO:0000256" key="2">
    <source>
        <dbReference type="ARBA" id="ARBA00044777"/>
    </source>
</evidence>
<feature type="coiled-coil region" evidence="4">
    <location>
        <begin position="101"/>
        <end position="128"/>
    </location>
</feature>
<dbReference type="HAMAP" id="MF_01805">
    <property type="entry name" value="ScpA"/>
    <property type="match status" value="1"/>
</dbReference>
<dbReference type="OrthoDB" id="9811016at2"/>
<dbReference type="RefSeq" id="WP_022791130.1">
    <property type="nucleotide sequence ID" value="NZ_ATUU01000001.1"/>
</dbReference>